<dbReference type="InterPro" id="IPR008995">
    <property type="entry name" value="Mo/tungstate-bd_C_term_dom"/>
</dbReference>
<dbReference type="InterPro" id="IPR050093">
    <property type="entry name" value="ABC_SmlMolc_Importer"/>
</dbReference>
<comment type="similarity">
    <text evidence="7">Belongs to the ABC transporter superfamily. Spermidine/putrescine importer (TC 3.A.1.11.1) family.</text>
</comment>
<dbReference type="Pfam" id="PF08402">
    <property type="entry name" value="TOBE_2"/>
    <property type="match status" value="1"/>
</dbReference>
<dbReference type="SMART" id="SM00382">
    <property type="entry name" value="AAA"/>
    <property type="match status" value="1"/>
</dbReference>
<comment type="function">
    <text evidence="7">Part of the ABC transporter complex PotABCD involved in spermidine/putrescine import. Responsible for energy coupling to the transport system.</text>
</comment>
<evidence type="ECO:0000259" key="8">
    <source>
        <dbReference type="PROSITE" id="PS50893"/>
    </source>
</evidence>
<evidence type="ECO:0000256" key="5">
    <source>
        <dbReference type="ARBA" id="ARBA00022967"/>
    </source>
</evidence>
<protein>
    <recommendedName>
        <fullName evidence="7">Spermidine/putrescine import ATP-binding protein PotA</fullName>
        <ecNumber evidence="7">7.6.2.11</ecNumber>
    </recommendedName>
</protein>
<dbReference type="PANTHER" id="PTHR42781">
    <property type="entry name" value="SPERMIDINE/PUTRESCINE IMPORT ATP-BINDING PROTEIN POTA"/>
    <property type="match status" value="1"/>
</dbReference>
<evidence type="ECO:0000256" key="1">
    <source>
        <dbReference type="ARBA" id="ARBA00022448"/>
    </source>
</evidence>
<evidence type="ECO:0000256" key="7">
    <source>
        <dbReference type="RuleBase" id="RU364083"/>
    </source>
</evidence>
<dbReference type="InterPro" id="IPR003439">
    <property type="entry name" value="ABC_transporter-like_ATP-bd"/>
</dbReference>
<reference evidence="9 10" key="1">
    <citation type="submission" date="2017-06" db="EMBL/GenBank/DDBJ databases">
        <title>Draft genome of Pseudomonas nitroreducens DF05.</title>
        <authorList>
            <person name="Iyer R."/>
        </authorList>
    </citation>
    <scope>NUCLEOTIDE SEQUENCE [LARGE SCALE GENOMIC DNA]</scope>
    <source>
        <strain evidence="9 10">DF05</strain>
    </source>
</reference>
<dbReference type="GO" id="GO:0015417">
    <property type="term" value="F:ABC-type polyamine transporter activity"/>
    <property type="evidence" value="ECO:0007669"/>
    <property type="project" value="UniProtKB-EC"/>
</dbReference>
<name>A0A246FDK9_PSENT</name>
<dbReference type="InterPro" id="IPR003593">
    <property type="entry name" value="AAA+_ATPase"/>
</dbReference>
<dbReference type="GO" id="GO:0015847">
    <property type="term" value="P:putrescine transport"/>
    <property type="evidence" value="ECO:0007669"/>
    <property type="project" value="UniProtKB-ARBA"/>
</dbReference>
<dbReference type="Gene3D" id="3.40.50.300">
    <property type="entry name" value="P-loop containing nucleotide triphosphate hydrolases"/>
    <property type="match status" value="1"/>
</dbReference>
<dbReference type="InterPro" id="IPR017871">
    <property type="entry name" value="ABC_transporter-like_CS"/>
</dbReference>
<dbReference type="FunFam" id="3.40.50.300:FF:000133">
    <property type="entry name" value="Spermidine/putrescine import ATP-binding protein PotA"/>
    <property type="match status" value="1"/>
</dbReference>
<keyword evidence="2 7" id="KW-1003">Cell membrane</keyword>
<keyword evidence="3 7" id="KW-0547">Nucleotide-binding</keyword>
<comment type="subunit">
    <text evidence="7">The complex is composed of two ATP-binding proteins (PotA), two transmembrane proteins (PotB and PotC) and a solute-binding protein (PotD).</text>
</comment>
<dbReference type="PROSITE" id="PS50893">
    <property type="entry name" value="ABC_TRANSPORTER_2"/>
    <property type="match status" value="1"/>
</dbReference>
<organism evidence="9 10">
    <name type="scientific">Pseudomonas nitroreducens</name>
    <dbReference type="NCBI Taxonomy" id="46680"/>
    <lineage>
        <taxon>Bacteria</taxon>
        <taxon>Pseudomonadati</taxon>
        <taxon>Pseudomonadota</taxon>
        <taxon>Gammaproteobacteria</taxon>
        <taxon>Pseudomonadales</taxon>
        <taxon>Pseudomonadaceae</taxon>
        <taxon>Pseudomonas</taxon>
    </lineage>
</organism>
<evidence type="ECO:0000313" key="10">
    <source>
        <dbReference type="Proteomes" id="UP000198145"/>
    </source>
</evidence>
<dbReference type="InterPro" id="IPR005893">
    <property type="entry name" value="PotA-like"/>
</dbReference>
<keyword evidence="6 7" id="KW-0472">Membrane</keyword>
<evidence type="ECO:0000313" key="9">
    <source>
        <dbReference type="EMBL" id="OWP52405.1"/>
    </source>
</evidence>
<dbReference type="GO" id="GO:0005524">
    <property type="term" value="F:ATP binding"/>
    <property type="evidence" value="ECO:0007669"/>
    <property type="project" value="UniProtKB-KW"/>
</dbReference>
<feature type="domain" description="ABC transporter" evidence="8">
    <location>
        <begin position="12"/>
        <end position="250"/>
    </location>
</feature>
<dbReference type="RefSeq" id="WP_088415886.1">
    <property type="nucleotide sequence ID" value="NZ_NJBA01000001.1"/>
</dbReference>
<dbReference type="STRING" id="46680.GCA_000807755_06144"/>
<evidence type="ECO:0000256" key="6">
    <source>
        <dbReference type="ARBA" id="ARBA00023136"/>
    </source>
</evidence>
<keyword evidence="5 7" id="KW-1278">Translocase</keyword>
<dbReference type="eggNOG" id="COG3842">
    <property type="taxonomic scope" value="Bacteria"/>
</dbReference>
<dbReference type="SUPFAM" id="SSF50331">
    <property type="entry name" value="MOP-like"/>
    <property type="match status" value="1"/>
</dbReference>
<dbReference type="GO" id="GO:0016887">
    <property type="term" value="F:ATP hydrolysis activity"/>
    <property type="evidence" value="ECO:0007669"/>
    <property type="project" value="InterPro"/>
</dbReference>
<keyword evidence="1 7" id="KW-0813">Transport</keyword>
<sequence>MNALHSLQTAAVSIRSVRKVYGDPASGPVALKCVDLDIRDNEFFTLLGPSGCGKTTLLRMIAGFEFPTSGEIQLYGENIADRPPFERPVNTVFQHYALFPHMTIAENLAFGLESHPMGQRMSKAQVAERVREMLALVQMERFAQRKPTQLSGGQQQRVALARALAPHPKVLLLDEPLSALDLKLRQAMREELKAIQSKTGITFIFVTHDQEEALTMSDRIAVLSEGEVQQVGRPDDIYEHPRNRFVADFIGETNFLPARVENFDGERAYYRIAGDQLIEAGSREGLKVGAEVTLSIRPERLQLVAEDALSATPCTVVQQIYLGTDLQYQVELQDGSKLTVRAPNSAGQRGRLVAGQRAGLLFEKGSASVLVD</sequence>
<gene>
    <name evidence="7" type="primary">potA</name>
    <name evidence="9" type="ORF">CEG18_00805</name>
</gene>
<dbReference type="EC" id="7.6.2.11" evidence="7"/>
<dbReference type="AlphaFoldDB" id="A0A246FDK9"/>
<dbReference type="NCBIfam" id="TIGR01187">
    <property type="entry name" value="potA"/>
    <property type="match status" value="1"/>
</dbReference>
<dbReference type="PANTHER" id="PTHR42781:SF4">
    <property type="entry name" value="SPERMIDINE_PUTRESCINE IMPORT ATP-BINDING PROTEIN POTA"/>
    <property type="match status" value="1"/>
</dbReference>
<dbReference type="PROSITE" id="PS00211">
    <property type="entry name" value="ABC_TRANSPORTER_1"/>
    <property type="match status" value="1"/>
</dbReference>
<dbReference type="Pfam" id="PF00005">
    <property type="entry name" value="ABC_tran"/>
    <property type="match status" value="1"/>
</dbReference>
<evidence type="ECO:0000256" key="4">
    <source>
        <dbReference type="ARBA" id="ARBA00022840"/>
    </source>
</evidence>
<dbReference type="InterPro" id="IPR027417">
    <property type="entry name" value="P-loop_NTPase"/>
</dbReference>
<evidence type="ECO:0000256" key="3">
    <source>
        <dbReference type="ARBA" id="ARBA00022741"/>
    </source>
</evidence>
<comment type="catalytic activity">
    <reaction evidence="7">
        <text>ATP + H2O + polyamine-[polyamine-binding protein]Side 1 = ADP + phosphate + polyamineSide 2 + [polyamine-binding protein]Side 1.</text>
        <dbReference type="EC" id="7.6.2.11"/>
    </reaction>
</comment>
<evidence type="ECO:0000256" key="2">
    <source>
        <dbReference type="ARBA" id="ARBA00022475"/>
    </source>
</evidence>
<dbReference type="InterPro" id="IPR013611">
    <property type="entry name" value="Transp-assoc_OB_typ2"/>
</dbReference>
<dbReference type="GO" id="GO:0043190">
    <property type="term" value="C:ATP-binding cassette (ABC) transporter complex"/>
    <property type="evidence" value="ECO:0007669"/>
    <property type="project" value="InterPro"/>
</dbReference>
<dbReference type="EMBL" id="NJBA01000001">
    <property type="protein sequence ID" value="OWP52405.1"/>
    <property type="molecule type" value="Genomic_DNA"/>
</dbReference>
<accession>A0A246FDK9</accession>
<keyword evidence="4 7" id="KW-0067">ATP-binding</keyword>
<proteinExistence type="inferred from homology"/>
<dbReference type="Gene3D" id="2.40.50.100">
    <property type="match status" value="1"/>
</dbReference>
<comment type="caution">
    <text evidence="9">The sequence shown here is derived from an EMBL/GenBank/DDBJ whole genome shotgun (WGS) entry which is preliminary data.</text>
</comment>
<dbReference type="Proteomes" id="UP000198145">
    <property type="component" value="Unassembled WGS sequence"/>
</dbReference>
<dbReference type="SUPFAM" id="SSF52540">
    <property type="entry name" value="P-loop containing nucleoside triphosphate hydrolases"/>
    <property type="match status" value="1"/>
</dbReference>